<name>A0A382BBM3_9ZZZZ</name>
<dbReference type="AlphaFoldDB" id="A0A382BBM3"/>
<proteinExistence type="inferred from homology"/>
<dbReference type="GO" id="GO:0004794">
    <property type="term" value="F:threonine deaminase activity"/>
    <property type="evidence" value="ECO:0007669"/>
    <property type="project" value="TreeGrafter"/>
</dbReference>
<dbReference type="Pfam" id="PF00291">
    <property type="entry name" value="PALP"/>
    <property type="match status" value="1"/>
</dbReference>
<dbReference type="CDD" id="cd01562">
    <property type="entry name" value="Thr-dehyd"/>
    <property type="match status" value="1"/>
</dbReference>
<keyword evidence="4" id="KW-0456">Lyase</keyword>
<reference evidence="6" key="1">
    <citation type="submission" date="2018-05" db="EMBL/GenBank/DDBJ databases">
        <authorList>
            <person name="Lanie J.A."/>
            <person name="Ng W.-L."/>
            <person name="Kazmierczak K.M."/>
            <person name="Andrzejewski T.M."/>
            <person name="Davidsen T.M."/>
            <person name="Wayne K.J."/>
            <person name="Tettelin H."/>
            <person name="Glass J.I."/>
            <person name="Rusch D."/>
            <person name="Podicherti R."/>
            <person name="Tsui H.-C.T."/>
            <person name="Winkler M.E."/>
        </authorList>
    </citation>
    <scope>NUCLEOTIDE SEQUENCE</scope>
</reference>
<dbReference type="GO" id="GO:0009097">
    <property type="term" value="P:isoleucine biosynthetic process"/>
    <property type="evidence" value="ECO:0007669"/>
    <property type="project" value="TreeGrafter"/>
</dbReference>
<dbReference type="GO" id="GO:0030170">
    <property type="term" value="F:pyridoxal phosphate binding"/>
    <property type="evidence" value="ECO:0007669"/>
    <property type="project" value="InterPro"/>
</dbReference>
<evidence type="ECO:0000256" key="3">
    <source>
        <dbReference type="ARBA" id="ARBA00022898"/>
    </source>
</evidence>
<dbReference type="InterPro" id="IPR000634">
    <property type="entry name" value="Ser/Thr_deHydtase_PyrdxlP-BS"/>
</dbReference>
<dbReference type="SUPFAM" id="SSF53686">
    <property type="entry name" value="Tryptophan synthase beta subunit-like PLP-dependent enzymes"/>
    <property type="match status" value="1"/>
</dbReference>
<evidence type="ECO:0000313" key="6">
    <source>
        <dbReference type="EMBL" id="SVB10643.1"/>
    </source>
</evidence>
<dbReference type="InterPro" id="IPR050147">
    <property type="entry name" value="Ser/Thr_Dehydratase"/>
</dbReference>
<dbReference type="PANTHER" id="PTHR48078">
    <property type="entry name" value="THREONINE DEHYDRATASE, MITOCHONDRIAL-RELATED"/>
    <property type="match status" value="1"/>
</dbReference>
<organism evidence="6">
    <name type="scientific">marine metagenome</name>
    <dbReference type="NCBI Taxonomy" id="408172"/>
    <lineage>
        <taxon>unclassified sequences</taxon>
        <taxon>metagenomes</taxon>
        <taxon>ecological metagenomes</taxon>
    </lineage>
</organism>
<dbReference type="GO" id="GO:0003941">
    <property type="term" value="F:L-serine ammonia-lyase activity"/>
    <property type="evidence" value="ECO:0007669"/>
    <property type="project" value="TreeGrafter"/>
</dbReference>
<dbReference type="InterPro" id="IPR001926">
    <property type="entry name" value="TrpB-like_PALP"/>
</dbReference>
<accession>A0A382BBM3</accession>
<dbReference type="GO" id="GO:0006565">
    <property type="term" value="P:L-serine catabolic process"/>
    <property type="evidence" value="ECO:0007669"/>
    <property type="project" value="TreeGrafter"/>
</dbReference>
<dbReference type="FunFam" id="3.40.50.1100:FF:000005">
    <property type="entry name" value="Threonine dehydratase catabolic"/>
    <property type="match status" value="1"/>
</dbReference>
<dbReference type="EMBL" id="UINC01028872">
    <property type="protein sequence ID" value="SVB10643.1"/>
    <property type="molecule type" value="Genomic_DNA"/>
</dbReference>
<dbReference type="GO" id="GO:0006567">
    <property type="term" value="P:L-threonine catabolic process"/>
    <property type="evidence" value="ECO:0007669"/>
    <property type="project" value="TreeGrafter"/>
</dbReference>
<gene>
    <name evidence="6" type="ORF">METZ01_LOCUS163497</name>
</gene>
<protein>
    <recommendedName>
        <fullName evidence="5">Tryptophan synthase beta chain-like PALP domain-containing protein</fullName>
    </recommendedName>
</protein>
<dbReference type="InterPro" id="IPR036052">
    <property type="entry name" value="TrpB-like_PALP_sf"/>
</dbReference>
<dbReference type="NCBIfam" id="NF005292">
    <property type="entry name" value="PRK06815.1"/>
    <property type="match status" value="1"/>
</dbReference>
<comment type="cofactor">
    <cofactor evidence="1">
        <name>pyridoxal 5'-phosphate</name>
        <dbReference type="ChEBI" id="CHEBI:597326"/>
    </cofactor>
</comment>
<sequence length="318" mass="34038">MITFPDDVLASYDRSKNYIRKTPLDHSPSLSELINGEVYLKLENVQKTGSFKFRGAISKITSLNSDQRNKGVVTASTGNHGAAVSLAMKILDVNGKIVVPKNIARNKLENIKKLGGIVEFYGKDCIESEFRAQEISKESGSAYISPYNDPDIVTGQGTIAVELDNQLNNIDEVIVSVGGGGLISGIGGYLNQVQPKAQMVACSPKNSCVMYESLNAGRILDLPSKQTLSDGTAGGVEEGSITFDICKEIIDDFVLVTERGIASGIRTAINDDHQLIEGSAGAAIAAFFKRKNTLIGKRVVIIICGGNINSTTLHKVLS</sequence>
<evidence type="ECO:0000259" key="5">
    <source>
        <dbReference type="Pfam" id="PF00291"/>
    </source>
</evidence>
<evidence type="ECO:0000256" key="2">
    <source>
        <dbReference type="ARBA" id="ARBA00010869"/>
    </source>
</evidence>
<dbReference type="Gene3D" id="3.40.50.1100">
    <property type="match status" value="2"/>
</dbReference>
<keyword evidence="3" id="KW-0663">Pyridoxal phosphate</keyword>
<feature type="domain" description="Tryptophan synthase beta chain-like PALP" evidence="5">
    <location>
        <begin position="18"/>
        <end position="305"/>
    </location>
</feature>
<evidence type="ECO:0000256" key="1">
    <source>
        <dbReference type="ARBA" id="ARBA00001933"/>
    </source>
</evidence>
<comment type="similarity">
    <text evidence="2">Belongs to the serine/threonine dehydratase family.</text>
</comment>
<evidence type="ECO:0000256" key="4">
    <source>
        <dbReference type="ARBA" id="ARBA00023239"/>
    </source>
</evidence>
<dbReference type="PROSITE" id="PS00165">
    <property type="entry name" value="DEHYDRATASE_SER_THR"/>
    <property type="match status" value="1"/>
</dbReference>
<dbReference type="PANTHER" id="PTHR48078:SF6">
    <property type="entry name" value="L-THREONINE DEHYDRATASE CATABOLIC TDCB"/>
    <property type="match status" value="1"/>
</dbReference>